<proteinExistence type="predicted"/>
<accession>A0A3S5BE86</accession>
<reference evidence="1" key="1">
    <citation type="submission" date="2018-11" db="EMBL/GenBank/DDBJ databases">
        <authorList>
            <consortium name="Pathogen Informatics"/>
        </authorList>
    </citation>
    <scope>NUCLEOTIDE SEQUENCE</scope>
</reference>
<organism evidence="1 2">
    <name type="scientific">Protopolystoma xenopodis</name>
    <dbReference type="NCBI Taxonomy" id="117903"/>
    <lineage>
        <taxon>Eukaryota</taxon>
        <taxon>Metazoa</taxon>
        <taxon>Spiralia</taxon>
        <taxon>Lophotrochozoa</taxon>
        <taxon>Platyhelminthes</taxon>
        <taxon>Monogenea</taxon>
        <taxon>Polyopisthocotylea</taxon>
        <taxon>Polystomatidea</taxon>
        <taxon>Polystomatidae</taxon>
        <taxon>Protopolystoma</taxon>
    </lineage>
</organism>
<dbReference type="AlphaFoldDB" id="A0A3S5BE86"/>
<sequence>MAVLFLRPFSLTPDEGEKRRKPTCPGALADPGRWIGYFHPHGCQPLRFRVVLTPISRPDCRLSADRRPAYAQQVLLPGQSI</sequence>
<protein>
    <submittedName>
        <fullName evidence="1">Uncharacterized protein</fullName>
    </submittedName>
</protein>
<dbReference type="Proteomes" id="UP000784294">
    <property type="component" value="Unassembled WGS sequence"/>
</dbReference>
<gene>
    <name evidence="1" type="ORF">PXEA_LOCUS14499</name>
</gene>
<evidence type="ECO:0000313" key="2">
    <source>
        <dbReference type="Proteomes" id="UP000784294"/>
    </source>
</evidence>
<dbReference type="EMBL" id="CAAALY010049388">
    <property type="protein sequence ID" value="VEL21059.1"/>
    <property type="molecule type" value="Genomic_DNA"/>
</dbReference>
<evidence type="ECO:0000313" key="1">
    <source>
        <dbReference type="EMBL" id="VEL21059.1"/>
    </source>
</evidence>
<keyword evidence="2" id="KW-1185">Reference proteome</keyword>
<name>A0A3S5BE86_9PLAT</name>
<comment type="caution">
    <text evidence="1">The sequence shown here is derived from an EMBL/GenBank/DDBJ whole genome shotgun (WGS) entry which is preliminary data.</text>
</comment>